<dbReference type="InterPro" id="IPR000595">
    <property type="entry name" value="cNMP-bd_dom"/>
</dbReference>
<feature type="transmembrane region" description="Helical" evidence="5">
    <location>
        <begin position="114"/>
        <end position="135"/>
    </location>
</feature>
<comment type="caution">
    <text evidence="7">The sequence shown here is derived from an EMBL/GenBank/DDBJ whole genome shotgun (WGS) entry which is preliminary data.</text>
</comment>
<evidence type="ECO:0000256" key="4">
    <source>
        <dbReference type="ARBA" id="ARBA00023136"/>
    </source>
</evidence>
<dbReference type="InterPro" id="IPR007016">
    <property type="entry name" value="O-antigen_ligase-rel_domated"/>
</dbReference>
<keyword evidence="2 5" id="KW-0812">Transmembrane</keyword>
<proteinExistence type="predicted"/>
<evidence type="ECO:0000259" key="6">
    <source>
        <dbReference type="PROSITE" id="PS50042"/>
    </source>
</evidence>
<keyword evidence="8" id="KW-1185">Reference proteome</keyword>
<feature type="transmembrane region" description="Helical" evidence="5">
    <location>
        <begin position="416"/>
        <end position="434"/>
    </location>
</feature>
<feature type="transmembrane region" description="Helical" evidence="5">
    <location>
        <begin position="264"/>
        <end position="280"/>
    </location>
</feature>
<evidence type="ECO:0000256" key="3">
    <source>
        <dbReference type="ARBA" id="ARBA00022989"/>
    </source>
</evidence>
<dbReference type="EMBL" id="JAATVY010000002">
    <property type="protein sequence ID" value="NJC68921.1"/>
    <property type="molecule type" value="Genomic_DNA"/>
</dbReference>
<evidence type="ECO:0000256" key="1">
    <source>
        <dbReference type="ARBA" id="ARBA00004141"/>
    </source>
</evidence>
<feature type="transmembrane region" description="Helical" evidence="5">
    <location>
        <begin position="292"/>
        <end position="311"/>
    </location>
</feature>
<reference evidence="7 8" key="1">
    <citation type="submission" date="2020-03" db="EMBL/GenBank/DDBJ databases">
        <title>WGS of the type strain of Planosporangium spp.</title>
        <authorList>
            <person name="Thawai C."/>
        </authorList>
    </citation>
    <scope>NUCLEOTIDE SEQUENCE [LARGE SCALE GENOMIC DNA]</scope>
    <source>
        <strain evidence="7 8">TBRC 5610</strain>
    </source>
</reference>
<keyword evidence="4 5" id="KW-0472">Membrane</keyword>
<feature type="transmembrane region" description="Helical" evidence="5">
    <location>
        <begin position="141"/>
        <end position="158"/>
    </location>
</feature>
<feature type="transmembrane region" description="Helical" evidence="5">
    <location>
        <begin position="386"/>
        <end position="404"/>
    </location>
</feature>
<feature type="transmembrane region" description="Helical" evidence="5">
    <location>
        <begin position="440"/>
        <end position="458"/>
    </location>
</feature>
<feature type="transmembrane region" description="Helical" evidence="5">
    <location>
        <begin position="170"/>
        <end position="190"/>
    </location>
</feature>
<gene>
    <name evidence="7" type="ORF">HC031_04150</name>
</gene>
<keyword evidence="3 5" id="KW-1133">Transmembrane helix</keyword>
<organism evidence="7 8">
    <name type="scientific">Planosporangium thailandense</name>
    <dbReference type="NCBI Taxonomy" id="765197"/>
    <lineage>
        <taxon>Bacteria</taxon>
        <taxon>Bacillati</taxon>
        <taxon>Actinomycetota</taxon>
        <taxon>Actinomycetes</taxon>
        <taxon>Micromonosporales</taxon>
        <taxon>Micromonosporaceae</taxon>
        <taxon>Planosporangium</taxon>
    </lineage>
</organism>
<dbReference type="Pfam" id="PF04932">
    <property type="entry name" value="Wzy_C"/>
    <property type="match status" value="1"/>
</dbReference>
<feature type="domain" description="Cyclic nucleotide-binding" evidence="6">
    <location>
        <begin position="355"/>
        <end position="395"/>
    </location>
</feature>
<name>A0ABX0XSZ2_9ACTN</name>
<evidence type="ECO:0000256" key="5">
    <source>
        <dbReference type="SAM" id="Phobius"/>
    </source>
</evidence>
<protein>
    <recommendedName>
        <fullName evidence="6">Cyclic nucleotide-binding domain-containing protein</fullName>
    </recommendedName>
</protein>
<evidence type="ECO:0000313" key="8">
    <source>
        <dbReference type="Proteomes" id="UP000722989"/>
    </source>
</evidence>
<dbReference type="Proteomes" id="UP000722989">
    <property type="component" value="Unassembled WGS sequence"/>
</dbReference>
<evidence type="ECO:0000313" key="7">
    <source>
        <dbReference type="EMBL" id="NJC68921.1"/>
    </source>
</evidence>
<feature type="transmembrane region" description="Helical" evidence="5">
    <location>
        <begin position="56"/>
        <end position="75"/>
    </location>
</feature>
<feature type="transmembrane region" description="Helical" evidence="5">
    <location>
        <begin position="30"/>
        <end position="49"/>
    </location>
</feature>
<dbReference type="PROSITE" id="PS50042">
    <property type="entry name" value="CNMP_BINDING_3"/>
    <property type="match status" value="1"/>
</dbReference>
<feature type="transmembrane region" description="Helical" evidence="5">
    <location>
        <begin position="215"/>
        <end position="232"/>
    </location>
</feature>
<dbReference type="RefSeq" id="WP_167923799.1">
    <property type="nucleotide sequence ID" value="NZ_JAATVY010000002.1"/>
</dbReference>
<feature type="transmembrane region" description="Helical" evidence="5">
    <location>
        <begin position="81"/>
        <end position="102"/>
    </location>
</feature>
<evidence type="ECO:0000256" key="2">
    <source>
        <dbReference type="ARBA" id="ARBA00022692"/>
    </source>
</evidence>
<comment type="subcellular location">
    <subcellularLocation>
        <location evidence="1">Membrane</location>
        <topology evidence="1">Multi-pass membrane protein</topology>
    </subcellularLocation>
</comment>
<sequence>MRNRVAIGAGAVVALATGLVELVSSHSLRYAFGALIAGALAAAIVWFVSTLPGLTLRGLVTGGFFVLAGMASWTYTDTGKGLIWGVLAAEGIVFAWWSWPWLRDLPPLPRLGTAWLGLAYWLLGIVGALLVGAWTVGAQRIAYAGVFGLAVLTVVAGVRRDRGRDLSVGIAGSFLLAIAALFLSGAGNLFKHRHVVPHNGWGTEVMVHRFWGGKWLMYHPNSLALIAVVIATRIGVDRAFAVWQRLTVTLLAGGVVYLTNSRTGFVYFAAAAVVHGYALLRRHGAGLPSYRRVWVAVAVPLVIAALVGAVSEASGQGFLFKARYNAGDPTSGRTASWKQVGQEWLHGNVVQKAFGDTATSRAVVRRNNMDLTTDNAAVGALRRGGVLGELAFLLGLGLLLWRSWRGYGSGDARRAAPAWLLVTAVGSVPTIATADWLLGGTGGTLWILLVAGEAWLVLGPREADGGSRAPIDSGQVPVGLG</sequence>
<accession>A0ABX0XSZ2</accession>